<dbReference type="KEGG" id="ldn:H9L06_02620"/>
<dbReference type="AlphaFoldDB" id="A0A7G9S5Y4"/>
<evidence type="ECO:0000313" key="4">
    <source>
        <dbReference type="Proteomes" id="UP000515934"/>
    </source>
</evidence>
<dbReference type="PANTHER" id="PTHR21666:SF293">
    <property type="entry name" value="SLL1488 PROTEIN"/>
    <property type="match status" value="1"/>
</dbReference>
<dbReference type="Proteomes" id="UP000515934">
    <property type="component" value="Chromosome"/>
</dbReference>
<dbReference type="InterPro" id="IPR016047">
    <property type="entry name" value="M23ase_b-sheet_dom"/>
</dbReference>
<gene>
    <name evidence="3" type="ORF">H9L06_02620</name>
</gene>
<evidence type="ECO:0000313" key="3">
    <source>
        <dbReference type="EMBL" id="QNN63259.1"/>
    </source>
</evidence>
<sequence>MKHSLSEEYLTPRPDYTPGTPDAERTPTQWFKKPFISASAVACIGLLAVSTTLPAISIADVGGTPASAAEQHLLSADAVGGAGVLDAIGTTDVGLDLSGLTALSTEAGLLDPAMLEPTEFRLPFDKDWPLTDGFAYRTAPVEQFHDAQDFAAADGTPVKSIGSGVVIEAGYATDGCGFSLKVQHLIANGSTLTSRYCHMQSDSHSYAIGDEIVIGDEVGRVGNTGLSFGSHLHLALKLNGTPIDPLPYLHERIAKQES</sequence>
<dbReference type="InterPro" id="IPR050570">
    <property type="entry name" value="Cell_wall_metabolism_enzyme"/>
</dbReference>
<protein>
    <submittedName>
        <fullName evidence="3">M23 family metallopeptidase</fullName>
    </submittedName>
</protein>
<dbReference type="GO" id="GO:0004222">
    <property type="term" value="F:metalloendopeptidase activity"/>
    <property type="evidence" value="ECO:0007669"/>
    <property type="project" value="TreeGrafter"/>
</dbReference>
<dbReference type="Gene3D" id="2.70.70.10">
    <property type="entry name" value="Glucose Permease (Domain IIA)"/>
    <property type="match status" value="1"/>
</dbReference>
<dbReference type="CDD" id="cd12797">
    <property type="entry name" value="M23_peptidase"/>
    <property type="match status" value="1"/>
</dbReference>
<dbReference type="SUPFAM" id="SSF51261">
    <property type="entry name" value="Duplicated hybrid motif"/>
    <property type="match status" value="1"/>
</dbReference>
<feature type="region of interest" description="Disordered" evidence="1">
    <location>
        <begin position="1"/>
        <end position="24"/>
    </location>
</feature>
<feature type="domain" description="M23ase beta-sheet core" evidence="2">
    <location>
        <begin position="144"/>
        <end position="245"/>
    </location>
</feature>
<dbReference type="EMBL" id="CP060716">
    <property type="protein sequence ID" value="QNN63259.1"/>
    <property type="molecule type" value="Genomic_DNA"/>
</dbReference>
<dbReference type="InterPro" id="IPR011055">
    <property type="entry name" value="Dup_hybrid_motif"/>
</dbReference>
<reference evidence="3 4" key="1">
    <citation type="submission" date="2020-08" db="EMBL/GenBank/DDBJ databases">
        <title>Genome sequence of Leucobacter denitrificans KACC 14055T.</title>
        <authorList>
            <person name="Hyun D.-W."/>
            <person name="Bae J.-W."/>
        </authorList>
    </citation>
    <scope>NUCLEOTIDE SEQUENCE [LARGE SCALE GENOMIC DNA]</scope>
    <source>
        <strain evidence="3 4">KACC 14055</strain>
    </source>
</reference>
<proteinExistence type="predicted"/>
<dbReference type="PANTHER" id="PTHR21666">
    <property type="entry name" value="PEPTIDASE-RELATED"/>
    <property type="match status" value="1"/>
</dbReference>
<dbReference type="Pfam" id="PF01551">
    <property type="entry name" value="Peptidase_M23"/>
    <property type="match status" value="1"/>
</dbReference>
<keyword evidence="4" id="KW-1185">Reference proteome</keyword>
<name>A0A7G9S5Y4_9MICO</name>
<evidence type="ECO:0000259" key="2">
    <source>
        <dbReference type="Pfam" id="PF01551"/>
    </source>
</evidence>
<dbReference type="RefSeq" id="WP_187555726.1">
    <property type="nucleotide sequence ID" value="NZ_CP060716.1"/>
</dbReference>
<evidence type="ECO:0000256" key="1">
    <source>
        <dbReference type="SAM" id="MobiDB-lite"/>
    </source>
</evidence>
<accession>A0A7G9S5Y4</accession>
<organism evidence="3 4">
    <name type="scientific">Leucobacter denitrificans</name>
    <dbReference type="NCBI Taxonomy" id="683042"/>
    <lineage>
        <taxon>Bacteria</taxon>
        <taxon>Bacillati</taxon>
        <taxon>Actinomycetota</taxon>
        <taxon>Actinomycetes</taxon>
        <taxon>Micrococcales</taxon>
        <taxon>Microbacteriaceae</taxon>
        <taxon>Leucobacter</taxon>
    </lineage>
</organism>